<sequence>MLDPGSLARADALRADLDELGLALPKPLDEPLPATLSIGHRYVLEGSRLGSTVLMRMLGDVSPSLAGRACAYLRESAKIDGWRQLSTRLQMDRDGCDSDAIIDDALFVFGLFERAWQATDSAHAKVS</sequence>
<gene>
    <name evidence="1" type="ORF">COO09_01100</name>
</gene>
<dbReference type="Gene3D" id="1.20.910.10">
    <property type="entry name" value="Heme oxygenase-like"/>
    <property type="match status" value="1"/>
</dbReference>
<protein>
    <recommendedName>
        <fullName evidence="3">Heme oxygenase</fullName>
    </recommendedName>
</protein>
<dbReference type="EMBL" id="NWUF01000001">
    <property type="protein sequence ID" value="PCE44259.1"/>
    <property type="molecule type" value="Genomic_DNA"/>
</dbReference>
<dbReference type="SUPFAM" id="SSF48613">
    <property type="entry name" value="Heme oxygenase-like"/>
    <property type="match status" value="1"/>
</dbReference>
<comment type="caution">
    <text evidence="1">The sequence shown here is derived from an EMBL/GenBank/DDBJ whole genome shotgun (WGS) entry which is preliminary data.</text>
</comment>
<organism evidence="1 2">
    <name type="scientific">Rhizorhabdus dicambivorans</name>
    <dbReference type="NCBI Taxonomy" id="1850238"/>
    <lineage>
        <taxon>Bacteria</taxon>
        <taxon>Pseudomonadati</taxon>
        <taxon>Pseudomonadota</taxon>
        <taxon>Alphaproteobacteria</taxon>
        <taxon>Sphingomonadales</taxon>
        <taxon>Sphingomonadaceae</taxon>
        <taxon>Rhizorhabdus</taxon>
    </lineage>
</organism>
<evidence type="ECO:0000313" key="2">
    <source>
        <dbReference type="Proteomes" id="UP000218934"/>
    </source>
</evidence>
<dbReference type="CDD" id="cd19166">
    <property type="entry name" value="HemeO-bac"/>
    <property type="match status" value="1"/>
</dbReference>
<dbReference type="InterPro" id="IPR016084">
    <property type="entry name" value="Haem_Oase-like_multi-hlx"/>
</dbReference>
<proteinExistence type="predicted"/>
<reference evidence="1 2" key="1">
    <citation type="submission" date="2017-09" db="EMBL/GenBank/DDBJ databases">
        <title>The Catabolism of 3,6-Dichlorosalicylic acid is Initiated by the Cytochrome P450 Monooxygenase DsmABC in Rhizorhabdus dicambivorans Ndbn-20.</title>
        <authorList>
            <person name="Na L."/>
        </authorList>
    </citation>
    <scope>NUCLEOTIDE SEQUENCE [LARGE SCALE GENOMIC DNA]</scope>
    <source>
        <strain evidence="1 2">Ndbn-20m</strain>
    </source>
</reference>
<evidence type="ECO:0000313" key="1">
    <source>
        <dbReference type="EMBL" id="PCE44259.1"/>
    </source>
</evidence>
<accession>A0A2A4G194</accession>
<keyword evidence="2" id="KW-1185">Reference proteome</keyword>
<dbReference type="Proteomes" id="UP000218934">
    <property type="component" value="Unassembled WGS sequence"/>
</dbReference>
<name>A0A2A4G194_9SPHN</name>
<dbReference type="AlphaFoldDB" id="A0A2A4G194"/>
<evidence type="ECO:0008006" key="3">
    <source>
        <dbReference type="Google" id="ProtNLM"/>
    </source>
</evidence>